<reference evidence="1 2" key="1">
    <citation type="submission" date="2019-01" db="EMBL/GenBank/DDBJ databases">
        <title>Ktedonosporobacter rubrisoli SCAWS-G2.</title>
        <authorList>
            <person name="Huang Y."/>
            <person name="Yan B."/>
        </authorList>
    </citation>
    <scope>NUCLEOTIDE SEQUENCE [LARGE SCALE GENOMIC DNA]</scope>
    <source>
        <strain evidence="1 2">SCAWS-G2</strain>
    </source>
</reference>
<sequence>MHTQAAYIQSLRQHIPSHIVSEEAFERIYALTSHFPASLADRLFDFEIYLRETRVDFAWQFRALDENWQLLSQVSSRFAHPIWQKISSFSSQWGDRTSLLHSDTDNIWLAFDLAEPGATMPVPSLFYCSISVMKPSPDPSTTIKLLASIFRSPEEADLLANSAARCIQSLPGQAQINQVGFGLLRNADALRLQIVNFSPQEIPVYLKTIGWNYATEPLLPFLEQFAIGDLLSLMIDVSTNMQAKISLECILEKQDSRWQMVLDYLIRRELCSPEKRDFLVHLPSVKLCQVDRRVSLTRQALSHIKVSYNPQQISAPFEAKAYLSYYPGWYLESADDNDGKTTQTALHMKTS</sequence>
<accession>A0A4P6JQM8</accession>
<dbReference type="Proteomes" id="UP000290365">
    <property type="component" value="Chromosome"/>
</dbReference>
<name>A0A4P6JQM8_KTERU</name>
<keyword evidence="2" id="KW-1185">Reference proteome</keyword>
<dbReference type="EMBL" id="CP035758">
    <property type="protein sequence ID" value="QBD77480.1"/>
    <property type="molecule type" value="Genomic_DNA"/>
</dbReference>
<dbReference type="KEGG" id="kbs:EPA93_16375"/>
<evidence type="ECO:0000313" key="1">
    <source>
        <dbReference type="EMBL" id="QBD77480.1"/>
    </source>
</evidence>
<dbReference type="RefSeq" id="WP_129888536.1">
    <property type="nucleotide sequence ID" value="NZ_CP035758.1"/>
</dbReference>
<dbReference type="OrthoDB" id="486596at2"/>
<dbReference type="AlphaFoldDB" id="A0A4P6JQM8"/>
<protein>
    <submittedName>
        <fullName evidence="1">Uncharacterized protein</fullName>
    </submittedName>
</protein>
<proteinExistence type="predicted"/>
<gene>
    <name evidence="1" type="ORF">EPA93_16375</name>
</gene>
<evidence type="ECO:0000313" key="2">
    <source>
        <dbReference type="Proteomes" id="UP000290365"/>
    </source>
</evidence>
<organism evidence="1 2">
    <name type="scientific">Ktedonosporobacter rubrisoli</name>
    <dbReference type="NCBI Taxonomy" id="2509675"/>
    <lineage>
        <taxon>Bacteria</taxon>
        <taxon>Bacillati</taxon>
        <taxon>Chloroflexota</taxon>
        <taxon>Ktedonobacteria</taxon>
        <taxon>Ktedonobacterales</taxon>
        <taxon>Ktedonosporobacteraceae</taxon>
        <taxon>Ktedonosporobacter</taxon>
    </lineage>
</organism>